<reference evidence="1 2" key="1">
    <citation type="submission" date="2007-01" db="EMBL/GenBank/DDBJ databases">
        <authorList>
            <person name="Haygood M."/>
            <person name="Podell S."/>
            <person name="Anderson C."/>
            <person name="Hopkinson B."/>
            <person name="Roe K."/>
            <person name="Barbeau K."/>
            <person name="Gaasterland T."/>
            <person name="Ferriera S."/>
            <person name="Johnson J."/>
            <person name="Kravitz S."/>
            <person name="Beeson K."/>
            <person name="Sutton G."/>
            <person name="Rogers Y.-H."/>
            <person name="Friedman R."/>
            <person name="Frazier M."/>
            <person name="Venter J.C."/>
        </authorList>
    </citation>
    <scope>NUCLEOTIDE SEQUENCE [LARGE SCALE GENOMIC DNA]</scope>
    <source>
        <strain evidence="1 2">ATCC 23134</strain>
    </source>
</reference>
<dbReference type="EMBL" id="AAWS01000008">
    <property type="protein sequence ID" value="EAY30178.1"/>
    <property type="molecule type" value="Genomic_DNA"/>
</dbReference>
<dbReference type="AlphaFoldDB" id="A1ZI21"/>
<accession>A1ZI21</accession>
<organism evidence="1 2">
    <name type="scientific">Microscilla marina ATCC 23134</name>
    <dbReference type="NCBI Taxonomy" id="313606"/>
    <lineage>
        <taxon>Bacteria</taxon>
        <taxon>Pseudomonadati</taxon>
        <taxon>Bacteroidota</taxon>
        <taxon>Cytophagia</taxon>
        <taxon>Cytophagales</taxon>
        <taxon>Microscillaceae</taxon>
        <taxon>Microscilla</taxon>
    </lineage>
</organism>
<protein>
    <submittedName>
        <fullName evidence="1">Uncharacterized protein</fullName>
    </submittedName>
</protein>
<dbReference type="Proteomes" id="UP000004095">
    <property type="component" value="Unassembled WGS sequence"/>
</dbReference>
<comment type="caution">
    <text evidence="1">The sequence shown here is derived from an EMBL/GenBank/DDBJ whole genome shotgun (WGS) entry which is preliminary data.</text>
</comment>
<name>A1ZI21_MICM2</name>
<sequence length="81" mass="9375">MFDIPFFTPGGNPNKEMWVGFRSTGLNNSYNFRSITNKINPYLIAGDNIDNILAPAYQAYVMKILKKNFPNYTITKKTDRY</sequence>
<evidence type="ECO:0000313" key="1">
    <source>
        <dbReference type="EMBL" id="EAY30178.1"/>
    </source>
</evidence>
<gene>
    <name evidence="1" type="ORF">M23134_05511</name>
</gene>
<proteinExistence type="predicted"/>
<keyword evidence="2" id="KW-1185">Reference proteome</keyword>
<evidence type="ECO:0000313" key="2">
    <source>
        <dbReference type="Proteomes" id="UP000004095"/>
    </source>
</evidence>